<feature type="region of interest" description="Disordered" evidence="1">
    <location>
        <begin position="382"/>
        <end position="417"/>
    </location>
</feature>
<name>A0A165WPV5_9AGAM</name>
<dbReference type="Proteomes" id="UP000076798">
    <property type="component" value="Unassembled WGS sequence"/>
</dbReference>
<dbReference type="OrthoDB" id="2671972at2759"/>
<feature type="region of interest" description="Disordered" evidence="1">
    <location>
        <begin position="268"/>
        <end position="288"/>
    </location>
</feature>
<feature type="region of interest" description="Disordered" evidence="1">
    <location>
        <begin position="27"/>
        <end position="53"/>
    </location>
</feature>
<evidence type="ECO:0000256" key="1">
    <source>
        <dbReference type="SAM" id="MobiDB-lite"/>
    </source>
</evidence>
<dbReference type="AlphaFoldDB" id="A0A165WPV5"/>
<feature type="compositionally biased region" description="Polar residues" evidence="1">
    <location>
        <begin position="268"/>
        <end position="282"/>
    </location>
</feature>
<dbReference type="EMBL" id="KV428600">
    <property type="protein sequence ID" value="KZT31404.1"/>
    <property type="molecule type" value="Genomic_DNA"/>
</dbReference>
<feature type="non-terminal residue" evidence="2">
    <location>
        <position position="1"/>
    </location>
</feature>
<reference evidence="2 3" key="1">
    <citation type="journal article" date="2016" name="Mol. Biol. Evol.">
        <title>Comparative Genomics of Early-Diverging Mushroom-Forming Fungi Provides Insights into the Origins of Lignocellulose Decay Capabilities.</title>
        <authorList>
            <person name="Nagy L.G."/>
            <person name="Riley R."/>
            <person name="Tritt A."/>
            <person name="Adam C."/>
            <person name="Daum C."/>
            <person name="Floudas D."/>
            <person name="Sun H."/>
            <person name="Yadav J.S."/>
            <person name="Pangilinan J."/>
            <person name="Larsson K.H."/>
            <person name="Matsuura K."/>
            <person name="Barry K."/>
            <person name="Labutti K."/>
            <person name="Kuo R."/>
            <person name="Ohm R.A."/>
            <person name="Bhattacharya S.S."/>
            <person name="Shirouzu T."/>
            <person name="Yoshinaga Y."/>
            <person name="Martin F.M."/>
            <person name="Grigoriev I.V."/>
            <person name="Hibbett D.S."/>
        </authorList>
    </citation>
    <scope>NUCLEOTIDE SEQUENCE [LARGE SCALE GENOMIC DNA]</scope>
    <source>
        <strain evidence="2 3">HHB10207 ss-3</strain>
    </source>
</reference>
<accession>A0A165WPV5</accession>
<keyword evidence="3" id="KW-1185">Reference proteome</keyword>
<organism evidence="2 3">
    <name type="scientific">Sistotremastrum suecicum HHB10207 ss-3</name>
    <dbReference type="NCBI Taxonomy" id="1314776"/>
    <lineage>
        <taxon>Eukaryota</taxon>
        <taxon>Fungi</taxon>
        <taxon>Dikarya</taxon>
        <taxon>Basidiomycota</taxon>
        <taxon>Agaricomycotina</taxon>
        <taxon>Agaricomycetes</taxon>
        <taxon>Sistotremastrales</taxon>
        <taxon>Sistotremastraceae</taxon>
        <taxon>Sistotremastrum</taxon>
    </lineage>
</organism>
<feature type="region of interest" description="Disordered" evidence="1">
    <location>
        <begin position="200"/>
        <end position="248"/>
    </location>
</feature>
<evidence type="ECO:0000313" key="3">
    <source>
        <dbReference type="Proteomes" id="UP000076798"/>
    </source>
</evidence>
<proteinExistence type="predicted"/>
<sequence>TVPASIKSTSKTFKTLLECIKGTNNLHAIKSHNSPSPSPSSRAPTPAPPSENYSHLLEPLNETDYQNVAFWSYDAYREGEKNKDTLPDNINQKLFFAELADGSMADDERAKSIRGHARSFFQKLKNKGQAPETWGAADCTTKEDFRIHMYREFGYLRLCSHHWKVEFIATYTYPGWHFDHIEKPMKAKLKEEVIDPDGTILKVGSKRSRSGTGGSKPSKRIKSNLSVSPSPSPAPSPSPSSLPLLPMQPPIDQAVVSQTAGPFLSDLSTSAESAQQNHTTPLDTPPIPSLNTPAIPSLATPFVPSVDLPSESSPASLPLPSPIAPVSDSSLLCPTSPQTQSIPVNLTVGLSQNTATPALPGTAAATVPQLPSAPIAASIIAPVPSYSPPEQSTAPVPPFRALDFDNSGRGEATGSTP</sequence>
<dbReference type="STRING" id="1314776.A0A165WPV5"/>
<feature type="compositionally biased region" description="Pro residues" evidence="1">
    <location>
        <begin position="230"/>
        <end position="240"/>
    </location>
</feature>
<gene>
    <name evidence="2" type="ORF">SISSUDRAFT_1067782</name>
</gene>
<protein>
    <submittedName>
        <fullName evidence="2">Uncharacterized protein</fullName>
    </submittedName>
</protein>
<evidence type="ECO:0000313" key="2">
    <source>
        <dbReference type="EMBL" id="KZT31404.1"/>
    </source>
</evidence>